<dbReference type="InterPro" id="IPR052785">
    <property type="entry name" value="Enterotoxin_cmpnt"/>
</dbReference>
<dbReference type="PROSITE" id="PS51257">
    <property type="entry name" value="PROKAR_LIPOPROTEIN"/>
    <property type="match status" value="1"/>
</dbReference>
<dbReference type="CDD" id="cd22655">
    <property type="entry name" value="ClyA_MakA-like"/>
    <property type="match status" value="1"/>
</dbReference>
<keyword evidence="1" id="KW-1133">Transmembrane helix</keyword>
<feature type="transmembrane region" description="Helical" evidence="1">
    <location>
        <begin position="191"/>
        <end position="215"/>
    </location>
</feature>
<keyword evidence="1" id="KW-0812">Transmembrane</keyword>
<dbReference type="RefSeq" id="WP_089376575.1">
    <property type="nucleotide sequence ID" value="NZ_FZNX01000001.1"/>
</dbReference>
<evidence type="ECO:0000313" key="2">
    <source>
        <dbReference type="EMBL" id="SNR31482.1"/>
    </source>
</evidence>
<dbReference type="InterPro" id="IPR008414">
    <property type="entry name" value="HBL"/>
</dbReference>
<dbReference type="AlphaFoldDB" id="A0A238VAM4"/>
<organism evidence="2 3">
    <name type="scientific">Lutibacter flavus</name>
    <dbReference type="NCBI Taxonomy" id="691689"/>
    <lineage>
        <taxon>Bacteria</taxon>
        <taxon>Pseudomonadati</taxon>
        <taxon>Bacteroidota</taxon>
        <taxon>Flavobacteriia</taxon>
        <taxon>Flavobacteriales</taxon>
        <taxon>Flavobacteriaceae</taxon>
        <taxon>Lutibacter</taxon>
    </lineage>
</organism>
<keyword evidence="3" id="KW-1185">Reference proteome</keyword>
<dbReference type="Proteomes" id="UP000198412">
    <property type="component" value="Unassembled WGS sequence"/>
</dbReference>
<dbReference type="Gene3D" id="1.20.1170.10">
    <property type="match status" value="1"/>
</dbReference>
<dbReference type="EMBL" id="FZNX01000001">
    <property type="protein sequence ID" value="SNR31482.1"/>
    <property type="molecule type" value="Genomic_DNA"/>
</dbReference>
<dbReference type="OrthoDB" id="8557274at2"/>
<protein>
    <submittedName>
        <fullName evidence="2">Haemolytic enterotoxin (HBL)</fullName>
    </submittedName>
</protein>
<keyword evidence="1" id="KW-0472">Membrane</keyword>
<gene>
    <name evidence="2" type="ORF">SAMN04488111_0203</name>
</gene>
<feature type="transmembrane region" description="Helical" evidence="1">
    <location>
        <begin position="221"/>
        <end position="241"/>
    </location>
</feature>
<evidence type="ECO:0000256" key="1">
    <source>
        <dbReference type="SAM" id="Phobius"/>
    </source>
</evidence>
<accession>A0A238VAM4</accession>
<dbReference type="PANTHER" id="PTHR38443:SF2">
    <property type="entry name" value="NON-HEMOLYTIC ENTEROTOXIN LYTIC COMPONENT L1"/>
    <property type="match status" value="1"/>
</dbReference>
<proteinExistence type="predicted"/>
<dbReference type="PANTHER" id="PTHR38443">
    <property type="match status" value="1"/>
</dbReference>
<sequence>MLKTDQSKDLNQQTWAGWSSLHIITASCLAVQNTTFTAPNPKPDWFDSLNSALVNAKTVAADWVDNLSVEVTQSIPTAIADYGTDYAAFSQKIRDIATQYPDATGANDPHVKQVNALIETLLAALNEILSSVDKVSEGMKTWGQQMQSAHDNLTTGAANIQSAEVELRADIDKMNTAISNLHKMIDGENKAIAAAAIAVGVGIFALIAGIALAFITFGAGVVVAGAGAVAIVGGAVTWGVMQHKINEQYDEIAQDIKNMDQDKRQLVALQGLAQASNLCISSISNATAALADFRSSWGVFQGELKGVITKLEKGEASLSTLIAGTFTDAAEKEWNLVMEFAQSLLNQKVEAQKHEVSIEPKAA</sequence>
<dbReference type="SUPFAM" id="SSF58100">
    <property type="entry name" value="Bacterial hemolysins"/>
    <property type="match status" value="1"/>
</dbReference>
<dbReference type="GO" id="GO:0016020">
    <property type="term" value="C:membrane"/>
    <property type="evidence" value="ECO:0007669"/>
    <property type="project" value="InterPro"/>
</dbReference>
<reference evidence="3" key="1">
    <citation type="submission" date="2017-06" db="EMBL/GenBank/DDBJ databases">
        <authorList>
            <person name="Varghese N."/>
            <person name="Submissions S."/>
        </authorList>
    </citation>
    <scope>NUCLEOTIDE SEQUENCE [LARGE SCALE GENOMIC DNA]</scope>
    <source>
        <strain evidence="3">DSM 27993</strain>
    </source>
</reference>
<dbReference type="Pfam" id="PF05791">
    <property type="entry name" value="Bacillus_HBL"/>
    <property type="match status" value="1"/>
</dbReference>
<name>A0A238VAM4_9FLAO</name>
<evidence type="ECO:0000313" key="3">
    <source>
        <dbReference type="Proteomes" id="UP000198412"/>
    </source>
</evidence>